<evidence type="ECO:0000313" key="1">
    <source>
        <dbReference type="EMBL" id="RPB42036.1"/>
    </source>
</evidence>
<dbReference type="Proteomes" id="UP000283878">
    <property type="component" value="Unassembled WGS sequence"/>
</dbReference>
<protein>
    <submittedName>
        <fullName evidence="1">Uncharacterized protein</fullName>
    </submittedName>
</protein>
<reference evidence="1 2" key="1">
    <citation type="journal article" date="2018" name="AMB Express">
        <title>Occurrence and significance of pathogenicity and fitness islands in environmental vibrios.</title>
        <authorList>
            <person name="Klein S."/>
            <person name="Pipes S."/>
            <person name="Lovell C.R."/>
        </authorList>
    </citation>
    <scope>NUCLEOTIDE SEQUENCE [LARGE SCALE GENOMIC DNA]</scope>
    <source>
        <strain evidence="1 2">JBS-8-11-1</strain>
    </source>
</reference>
<sequence length="71" mass="8092">MLGFCVKENDVDYAYIYLTPETERGKRYVTNSFIKSNSVLVESDNAEGFDKITVTALGFSKYWNSVNIEPL</sequence>
<proteinExistence type="predicted"/>
<organism evidence="1 2">
    <name type="scientific">Vibrio diabolicus</name>
    <dbReference type="NCBI Taxonomy" id="50719"/>
    <lineage>
        <taxon>Bacteria</taxon>
        <taxon>Pseudomonadati</taxon>
        <taxon>Pseudomonadota</taxon>
        <taxon>Gammaproteobacteria</taxon>
        <taxon>Vibrionales</taxon>
        <taxon>Vibrionaceae</taxon>
        <taxon>Vibrio</taxon>
        <taxon>Vibrio diabolicus subgroup</taxon>
    </lineage>
</organism>
<dbReference type="EMBL" id="PKPZ01000003">
    <property type="protein sequence ID" value="RPB42036.1"/>
    <property type="molecule type" value="Genomic_DNA"/>
</dbReference>
<name>A0AAX1XRP8_9VIBR</name>
<evidence type="ECO:0000313" key="2">
    <source>
        <dbReference type="Proteomes" id="UP000283878"/>
    </source>
</evidence>
<gene>
    <name evidence="1" type="ORF">CYQ91_06870</name>
</gene>
<accession>A0AAX1XRP8</accession>
<comment type="caution">
    <text evidence="1">The sequence shown here is derived from an EMBL/GenBank/DDBJ whole genome shotgun (WGS) entry which is preliminary data.</text>
</comment>
<dbReference type="AlphaFoldDB" id="A0AAX1XRP8"/>